<protein>
    <recommendedName>
        <fullName evidence="1">IrrE N-terminal-like domain-containing protein</fullName>
    </recommendedName>
</protein>
<gene>
    <name evidence="2" type="ORF">SAMN05518846_101566</name>
</gene>
<dbReference type="RefSeq" id="WP_092266425.1">
    <property type="nucleotide sequence ID" value="NZ_CP183838.1"/>
</dbReference>
<organism evidence="2 3">
    <name type="scientific">Brevibacillus centrosporus</name>
    <dbReference type="NCBI Taxonomy" id="54910"/>
    <lineage>
        <taxon>Bacteria</taxon>
        <taxon>Bacillati</taxon>
        <taxon>Bacillota</taxon>
        <taxon>Bacilli</taxon>
        <taxon>Bacillales</taxon>
        <taxon>Paenibacillaceae</taxon>
        <taxon>Brevibacillus</taxon>
    </lineage>
</organism>
<feature type="domain" description="IrrE N-terminal-like" evidence="1">
    <location>
        <begin position="42"/>
        <end position="157"/>
    </location>
</feature>
<dbReference type="STRING" id="1884381.SAMN05518846_101566"/>
<dbReference type="EMBL" id="FORT01000001">
    <property type="protein sequence ID" value="SFI93961.1"/>
    <property type="molecule type" value="Genomic_DNA"/>
</dbReference>
<proteinExistence type="predicted"/>
<evidence type="ECO:0000313" key="3">
    <source>
        <dbReference type="Proteomes" id="UP000198915"/>
    </source>
</evidence>
<dbReference type="Pfam" id="PF06114">
    <property type="entry name" value="Peptidase_M78"/>
    <property type="match status" value="1"/>
</dbReference>
<accession>A0A1I3MAF0</accession>
<evidence type="ECO:0000259" key="1">
    <source>
        <dbReference type="Pfam" id="PF06114"/>
    </source>
</evidence>
<dbReference type="AlphaFoldDB" id="A0A1I3MAF0"/>
<dbReference type="InterPro" id="IPR010359">
    <property type="entry name" value="IrrE_HExxH"/>
</dbReference>
<dbReference type="Proteomes" id="UP000198915">
    <property type="component" value="Unassembled WGS sequence"/>
</dbReference>
<dbReference type="Gene3D" id="1.10.10.2910">
    <property type="match status" value="1"/>
</dbReference>
<reference evidence="3" key="1">
    <citation type="submission" date="2016-10" db="EMBL/GenBank/DDBJ databases">
        <authorList>
            <person name="Varghese N."/>
            <person name="Submissions S."/>
        </authorList>
    </citation>
    <scope>NUCLEOTIDE SEQUENCE [LARGE SCALE GENOMIC DNA]</scope>
    <source>
        <strain evidence="3">OK042</strain>
    </source>
</reference>
<keyword evidence="3" id="KW-1185">Reference proteome</keyword>
<name>A0A1I3MAF0_9BACL</name>
<evidence type="ECO:0000313" key="2">
    <source>
        <dbReference type="EMBL" id="SFI93961.1"/>
    </source>
</evidence>
<sequence>MLAAILQEIGEPKTWLESRVYLLLQHLRIEEPEQIDLHRLCSTYGIEIWELDGRSRAHAHPTIADRYVIAVDERLDHTHKRVKIAHELGHLLLHVGVQPHSHAWMIDWQESQANHFAEHLLLPLFMIPPLLAECNRYQAPAYLAERFQVPLSLARCRFDRVLSRLHAKGLPVFW</sequence>